<dbReference type="Proteomes" id="UP000199086">
    <property type="component" value="Unassembled WGS sequence"/>
</dbReference>
<keyword evidence="1" id="KW-0067">ATP-binding</keyword>
<feature type="domain" description="N-acetyltransferase" evidence="4">
    <location>
        <begin position="83"/>
        <end position="236"/>
    </location>
</feature>
<dbReference type="InterPro" id="IPR016181">
    <property type="entry name" value="Acyl_CoA_acyltransferase"/>
</dbReference>
<gene>
    <name evidence="5" type="ORF">GA0111570_104117</name>
</gene>
<dbReference type="InterPro" id="IPR000182">
    <property type="entry name" value="GNAT_dom"/>
</dbReference>
<evidence type="ECO:0000256" key="2">
    <source>
        <dbReference type="SAM" id="MobiDB-lite"/>
    </source>
</evidence>
<evidence type="ECO:0000313" key="5">
    <source>
        <dbReference type="EMBL" id="SDB83282.1"/>
    </source>
</evidence>
<dbReference type="GO" id="GO:0016747">
    <property type="term" value="F:acyltransferase activity, transferring groups other than amino-acyl groups"/>
    <property type="evidence" value="ECO:0007669"/>
    <property type="project" value="InterPro"/>
</dbReference>
<feature type="domain" description="ATP-grasp" evidence="3">
    <location>
        <begin position="306"/>
        <end position="549"/>
    </location>
</feature>
<dbReference type="InterPro" id="IPR017534">
    <property type="entry name" value="GNAT-acetyltransferase"/>
</dbReference>
<evidence type="ECO:0000256" key="1">
    <source>
        <dbReference type="PROSITE-ProRule" id="PRU00409"/>
    </source>
</evidence>
<dbReference type="STRING" id="1577474.GA0111570_104117"/>
<dbReference type="Pfam" id="PF00583">
    <property type="entry name" value="Acetyltransf_1"/>
    <property type="match status" value="1"/>
</dbReference>
<evidence type="ECO:0000313" key="6">
    <source>
        <dbReference type="Proteomes" id="UP000199086"/>
    </source>
</evidence>
<dbReference type="PANTHER" id="PTHR21621">
    <property type="entry name" value="RIBOSOMAL PROTEIN S6 MODIFICATION PROTEIN"/>
    <property type="match status" value="1"/>
</dbReference>
<evidence type="ECO:0000259" key="4">
    <source>
        <dbReference type="PROSITE" id="PS51186"/>
    </source>
</evidence>
<dbReference type="GO" id="GO:0005737">
    <property type="term" value="C:cytoplasm"/>
    <property type="evidence" value="ECO:0007669"/>
    <property type="project" value="TreeGrafter"/>
</dbReference>
<dbReference type="EMBL" id="FMYF01000004">
    <property type="protein sequence ID" value="SDB83282.1"/>
    <property type="molecule type" value="Genomic_DNA"/>
</dbReference>
<dbReference type="Gene3D" id="3.30.1490.20">
    <property type="entry name" value="ATP-grasp fold, A domain"/>
    <property type="match status" value="1"/>
</dbReference>
<accession>A0A1G6GMQ3</accession>
<dbReference type="PANTHER" id="PTHR21621:SF0">
    <property type="entry name" value="BETA-CITRYLGLUTAMATE SYNTHASE B-RELATED"/>
    <property type="match status" value="1"/>
</dbReference>
<dbReference type="GO" id="GO:0018169">
    <property type="term" value="F:ribosomal S6-glutamic acid ligase activity"/>
    <property type="evidence" value="ECO:0007669"/>
    <property type="project" value="TreeGrafter"/>
</dbReference>
<dbReference type="InterPro" id="IPR011761">
    <property type="entry name" value="ATP-grasp"/>
</dbReference>
<dbReference type="Gene3D" id="3.30.470.20">
    <property type="entry name" value="ATP-grasp fold, B domain"/>
    <property type="match status" value="2"/>
</dbReference>
<dbReference type="GO" id="GO:0005524">
    <property type="term" value="F:ATP binding"/>
    <property type="evidence" value="ECO:0007669"/>
    <property type="project" value="UniProtKB-UniRule"/>
</dbReference>
<dbReference type="CDD" id="cd04301">
    <property type="entry name" value="NAT_SF"/>
    <property type="match status" value="1"/>
</dbReference>
<dbReference type="NCBIfam" id="TIGR03103">
    <property type="entry name" value="trio_acet_GNAT"/>
    <property type="match status" value="1"/>
</dbReference>
<sequence length="577" mass="62542">MRTPRNVVQDLGWGRLVMGQTFDDPESLGEVLRAEASGRRDICLYLGAPHVFVSQHPQEYFIDPSFTYRVELAGWRPPAREVPGVSVRAPDSAGECAEMNRVYVRNHMVPADVALMWHNEEHAASVLYLVAVDDATGEVLGTVTGVDHAVLFDDPEGGSSLWCLAVDPACPRPGVGELLVRTLLELFQERGRAYVDLSVIHDNLPAIRLYEKLGFVQVPILGIKRKNAINEHLFTAAPDDLDHLNPYARIIADEAIRRGINVTVLDAEGGYLRLEYGGRTVAMRESLSELTSAVAMSRCDDKRITRKVVSAAGVEVARGRTATFDEDDHAFLDQVGAVVVKPASGEQGQGITVNVTGHADLDEALARAGGSGTSVLLEEQCAGDDLRIVVIDGAVVAAAVRHPAEVIGNGTRTVRELIIAQSRRREAATGGESRIPLDELTEATVREEGWDLDEVLPRGEHLRVRRTANLHTGGTIHDVTDELHPTLAQAAVTAAAALDIPVTGIDLMVPRVDGEKYVFIEANERPGLANHEPRPTARAYIDFLFPRSMSTSWAWQPTPPGRPGPDTTGPGDAVGMP</sequence>
<dbReference type="AlphaFoldDB" id="A0A1G6GMQ3"/>
<reference evidence="5 6" key="1">
    <citation type="submission" date="2016-06" db="EMBL/GenBank/DDBJ databases">
        <authorList>
            <person name="Olsen C.W."/>
            <person name="Carey S."/>
            <person name="Hinshaw L."/>
            <person name="Karasin A.I."/>
        </authorList>
    </citation>
    <scope>NUCLEOTIDE SEQUENCE [LARGE SCALE GENOMIC DNA]</scope>
    <source>
        <strain evidence="5 6">LZ-22</strain>
    </source>
</reference>
<dbReference type="GO" id="GO:0009432">
    <property type="term" value="P:SOS response"/>
    <property type="evidence" value="ECO:0007669"/>
    <property type="project" value="TreeGrafter"/>
</dbReference>
<keyword evidence="6" id="KW-1185">Reference proteome</keyword>
<protein>
    <submittedName>
        <fullName evidence="5">GNAT-family acetyltransferase TIGR03103</fullName>
    </submittedName>
</protein>
<dbReference type="SUPFAM" id="SSF56059">
    <property type="entry name" value="Glutathione synthetase ATP-binding domain-like"/>
    <property type="match status" value="1"/>
</dbReference>
<proteinExistence type="predicted"/>
<dbReference type="PROSITE" id="PS50975">
    <property type="entry name" value="ATP_GRASP"/>
    <property type="match status" value="1"/>
</dbReference>
<keyword evidence="1" id="KW-0547">Nucleotide-binding</keyword>
<organism evidence="5 6">
    <name type="scientific">Raineyella antarctica</name>
    <dbReference type="NCBI Taxonomy" id="1577474"/>
    <lineage>
        <taxon>Bacteria</taxon>
        <taxon>Bacillati</taxon>
        <taxon>Actinomycetota</taxon>
        <taxon>Actinomycetes</taxon>
        <taxon>Propionibacteriales</taxon>
        <taxon>Propionibacteriaceae</taxon>
        <taxon>Raineyella</taxon>
    </lineage>
</organism>
<dbReference type="SUPFAM" id="SSF55729">
    <property type="entry name" value="Acyl-CoA N-acyltransferases (Nat)"/>
    <property type="match status" value="1"/>
</dbReference>
<name>A0A1G6GMQ3_9ACTN</name>
<dbReference type="RefSeq" id="WP_217634069.1">
    <property type="nucleotide sequence ID" value="NZ_FMYF01000004.1"/>
</dbReference>
<dbReference type="Gene3D" id="3.40.630.30">
    <property type="match status" value="1"/>
</dbReference>
<dbReference type="PROSITE" id="PS51186">
    <property type="entry name" value="GNAT"/>
    <property type="match status" value="1"/>
</dbReference>
<evidence type="ECO:0000259" key="3">
    <source>
        <dbReference type="PROSITE" id="PS50975"/>
    </source>
</evidence>
<dbReference type="InterPro" id="IPR013815">
    <property type="entry name" value="ATP_grasp_subdomain_1"/>
</dbReference>
<keyword evidence="5" id="KW-0808">Transferase</keyword>
<dbReference type="GO" id="GO:0046872">
    <property type="term" value="F:metal ion binding"/>
    <property type="evidence" value="ECO:0007669"/>
    <property type="project" value="InterPro"/>
</dbReference>
<feature type="region of interest" description="Disordered" evidence="2">
    <location>
        <begin position="552"/>
        <end position="577"/>
    </location>
</feature>